<reference evidence="3 4" key="1">
    <citation type="submission" date="2024-08" db="EMBL/GenBank/DDBJ databases">
        <authorList>
            <person name="Cucini C."/>
            <person name="Frati F."/>
        </authorList>
    </citation>
    <scope>NUCLEOTIDE SEQUENCE [LARGE SCALE GENOMIC DNA]</scope>
</reference>
<dbReference type="EMBL" id="CAXLJM020000165">
    <property type="protein sequence ID" value="CAL8147446.1"/>
    <property type="molecule type" value="Genomic_DNA"/>
</dbReference>
<proteinExistence type="predicted"/>
<feature type="coiled-coil region" evidence="1">
    <location>
        <begin position="1"/>
        <end position="74"/>
    </location>
</feature>
<feature type="domain" description="Chromo" evidence="2">
    <location>
        <begin position="158"/>
        <end position="213"/>
    </location>
</feature>
<dbReference type="PROSITE" id="PS50013">
    <property type="entry name" value="CHROMO_2"/>
    <property type="match status" value="1"/>
</dbReference>
<evidence type="ECO:0000256" key="1">
    <source>
        <dbReference type="SAM" id="Coils"/>
    </source>
</evidence>
<dbReference type="InterPro" id="IPR016197">
    <property type="entry name" value="Chromo-like_dom_sf"/>
</dbReference>
<dbReference type="SMART" id="SM00298">
    <property type="entry name" value="CHROMO"/>
    <property type="match status" value="1"/>
</dbReference>
<dbReference type="Proteomes" id="UP001642540">
    <property type="component" value="Unassembled WGS sequence"/>
</dbReference>
<comment type="caution">
    <text evidence="3">The sequence shown here is derived from an EMBL/GenBank/DDBJ whole genome shotgun (WGS) entry which is preliminary data.</text>
</comment>
<protein>
    <recommendedName>
        <fullName evidence="2">Chromo domain-containing protein</fullName>
    </recommendedName>
</protein>
<evidence type="ECO:0000313" key="4">
    <source>
        <dbReference type="Proteomes" id="UP001642540"/>
    </source>
</evidence>
<keyword evidence="4" id="KW-1185">Reference proteome</keyword>
<dbReference type="InterPro" id="IPR023780">
    <property type="entry name" value="Chromo_domain"/>
</dbReference>
<dbReference type="SUPFAM" id="SSF54160">
    <property type="entry name" value="Chromo domain-like"/>
    <property type="match status" value="1"/>
</dbReference>
<name>A0ABP1S9P5_9HEXA</name>
<accession>A0ABP1S9P5</accession>
<evidence type="ECO:0000313" key="3">
    <source>
        <dbReference type="EMBL" id="CAL8147446.1"/>
    </source>
</evidence>
<sequence>MAVMKTQIENLSDQLNMEKAARKDEARHWKIRNQWMADQMDSEERRYNQKQNQLTLCEQEISSEKAAKENYRKEFFKLREEFNKCKKDVTKVKLSALQDCVKRCTAEWAPREEGGKDVMVEGDPMANPIANNEGGEQGDGVNDDHYIKKWCTRPLFNTTFLKVKTVKTQRQFLFKWKGFSRNYATSEPEENLDCKELIKAFNDEEDEKYENEVQPHDFI</sequence>
<gene>
    <name evidence="3" type="ORF">ODALV1_LOCUS31145</name>
</gene>
<dbReference type="Pfam" id="PF00385">
    <property type="entry name" value="Chromo"/>
    <property type="match status" value="1"/>
</dbReference>
<keyword evidence="1" id="KW-0175">Coiled coil</keyword>
<evidence type="ECO:0000259" key="2">
    <source>
        <dbReference type="PROSITE" id="PS50013"/>
    </source>
</evidence>
<organism evidence="3 4">
    <name type="scientific">Orchesella dallaii</name>
    <dbReference type="NCBI Taxonomy" id="48710"/>
    <lineage>
        <taxon>Eukaryota</taxon>
        <taxon>Metazoa</taxon>
        <taxon>Ecdysozoa</taxon>
        <taxon>Arthropoda</taxon>
        <taxon>Hexapoda</taxon>
        <taxon>Collembola</taxon>
        <taxon>Entomobryomorpha</taxon>
        <taxon>Entomobryoidea</taxon>
        <taxon>Orchesellidae</taxon>
        <taxon>Orchesellinae</taxon>
        <taxon>Orchesella</taxon>
    </lineage>
</organism>
<dbReference type="Gene3D" id="2.40.50.40">
    <property type="match status" value="1"/>
</dbReference>
<dbReference type="InterPro" id="IPR000953">
    <property type="entry name" value="Chromo/chromo_shadow_dom"/>
</dbReference>